<keyword evidence="2 4" id="KW-0442">Lipid degradation</keyword>
<evidence type="ECO:0000313" key="7">
    <source>
        <dbReference type="Proteomes" id="UP000233375"/>
    </source>
</evidence>
<gene>
    <name evidence="6" type="ORF">CWS01_12400</name>
</gene>
<dbReference type="InterPro" id="IPR050301">
    <property type="entry name" value="NTE"/>
</dbReference>
<keyword evidence="7" id="KW-1185">Reference proteome</keyword>
<dbReference type="InterPro" id="IPR002641">
    <property type="entry name" value="PNPLA_dom"/>
</dbReference>
<reference evidence="6 7" key="1">
    <citation type="journal article" date="2003" name="Int. J. Syst. Evol. Microbiol.">
        <title>Bacillus nealsonii sp. nov., isolated from a spacecraft-assembly facility, whose spores are gamma-radiation resistant.</title>
        <authorList>
            <person name="Venkateswaran K."/>
            <person name="Kempf M."/>
            <person name="Chen F."/>
            <person name="Satomi M."/>
            <person name="Nicholson W."/>
            <person name="Kern R."/>
        </authorList>
    </citation>
    <scope>NUCLEOTIDE SEQUENCE [LARGE SCALE GENOMIC DNA]</scope>
    <source>
        <strain evidence="6 7">FO-92</strain>
    </source>
</reference>
<dbReference type="PANTHER" id="PTHR14226:SF25">
    <property type="entry name" value="PHOSPHOESTERASE"/>
    <property type="match status" value="1"/>
</dbReference>
<evidence type="ECO:0000313" key="6">
    <source>
        <dbReference type="EMBL" id="PKG23423.1"/>
    </source>
</evidence>
<dbReference type="Gene3D" id="3.40.1090.10">
    <property type="entry name" value="Cytosolic phospholipase A2 catalytic domain"/>
    <property type="match status" value="2"/>
</dbReference>
<feature type="short sequence motif" description="DGA/G" evidence="4">
    <location>
        <begin position="161"/>
        <end position="163"/>
    </location>
</feature>
<feature type="short sequence motif" description="GXSXG" evidence="4">
    <location>
        <begin position="38"/>
        <end position="42"/>
    </location>
</feature>
<feature type="active site" description="Nucleophile" evidence="4">
    <location>
        <position position="40"/>
    </location>
</feature>
<dbReference type="Pfam" id="PF19890">
    <property type="entry name" value="DUF6363"/>
    <property type="match status" value="1"/>
</dbReference>
<dbReference type="InterPro" id="IPR045943">
    <property type="entry name" value="DUF6363"/>
</dbReference>
<evidence type="ECO:0000256" key="2">
    <source>
        <dbReference type="ARBA" id="ARBA00022963"/>
    </source>
</evidence>
<comment type="caution">
    <text evidence="6">The sequence shown here is derived from an EMBL/GenBank/DDBJ whole genome shotgun (WGS) entry which is preliminary data.</text>
</comment>
<feature type="active site" description="Proton acceptor" evidence="4">
    <location>
        <position position="161"/>
    </location>
</feature>
<dbReference type="PROSITE" id="PS51635">
    <property type="entry name" value="PNPLA"/>
    <property type="match status" value="1"/>
</dbReference>
<dbReference type="InterPro" id="IPR016035">
    <property type="entry name" value="Acyl_Trfase/lysoPLipase"/>
</dbReference>
<keyword evidence="1 4" id="KW-0378">Hydrolase</keyword>
<organism evidence="6 7">
    <name type="scientific">Niallia nealsonii</name>
    <dbReference type="NCBI Taxonomy" id="115979"/>
    <lineage>
        <taxon>Bacteria</taxon>
        <taxon>Bacillati</taxon>
        <taxon>Bacillota</taxon>
        <taxon>Bacilli</taxon>
        <taxon>Bacillales</taxon>
        <taxon>Bacillaceae</taxon>
        <taxon>Niallia</taxon>
    </lineage>
</organism>
<dbReference type="EMBL" id="PISE01000025">
    <property type="protein sequence ID" value="PKG23423.1"/>
    <property type="molecule type" value="Genomic_DNA"/>
</dbReference>
<comment type="caution">
    <text evidence="4">Lacks conserved residue(s) required for the propagation of feature annotation.</text>
</comment>
<accession>A0A2N0Z1P0</accession>
<evidence type="ECO:0000256" key="4">
    <source>
        <dbReference type="PROSITE-ProRule" id="PRU01161"/>
    </source>
</evidence>
<feature type="domain" description="PNPLA" evidence="5">
    <location>
        <begin position="7"/>
        <end position="174"/>
    </location>
</feature>
<evidence type="ECO:0000259" key="5">
    <source>
        <dbReference type="PROSITE" id="PS51635"/>
    </source>
</evidence>
<proteinExistence type="predicted"/>
<dbReference type="SUPFAM" id="SSF52151">
    <property type="entry name" value="FabD/lysophospholipase-like"/>
    <property type="match status" value="1"/>
</dbReference>
<protein>
    <submittedName>
        <fullName evidence="6">Patatin family protein</fullName>
    </submittedName>
</protein>
<dbReference type="GO" id="GO:0016787">
    <property type="term" value="F:hydrolase activity"/>
    <property type="evidence" value="ECO:0007669"/>
    <property type="project" value="UniProtKB-UniRule"/>
</dbReference>
<dbReference type="AlphaFoldDB" id="A0A2N0Z1P0"/>
<dbReference type="PANTHER" id="PTHR14226">
    <property type="entry name" value="NEUROPATHY TARGET ESTERASE/SWISS CHEESE D.MELANOGASTER"/>
    <property type="match status" value="1"/>
</dbReference>
<keyword evidence="3 4" id="KW-0443">Lipid metabolism</keyword>
<dbReference type="InterPro" id="IPR037483">
    <property type="entry name" value="YjjU-like"/>
</dbReference>
<name>A0A2N0Z1P0_9BACI</name>
<dbReference type="Proteomes" id="UP000233375">
    <property type="component" value="Unassembled WGS sequence"/>
</dbReference>
<evidence type="ECO:0000256" key="1">
    <source>
        <dbReference type="ARBA" id="ARBA00022801"/>
    </source>
</evidence>
<evidence type="ECO:0000256" key="3">
    <source>
        <dbReference type="ARBA" id="ARBA00023098"/>
    </source>
</evidence>
<dbReference type="OrthoDB" id="9802424at2"/>
<dbReference type="GO" id="GO:0016042">
    <property type="term" value="P:lipid catabolic process"/>
    <property type="evidence" value="ECO:0007669"/>
    <property type="project" value="UniProtKB-UniRule"/>
</dbReference>
<dbReference type="CDD" id="cd07208">
    <property type="entry name" value="Pat_hypo_Ecoli_yjju_like"/>
    <property type="match status" value="1"/>
</dbReference>
<sequence>MMEKIGLVLEGGGMRAVYTAGALEYFLEHDIHFPYVIGVSAGASYAASYLSKQIGRNKKVSLDYVKDPRYMSWSNFRQNRQFFGMDFIYDEIPSKIVPFDYETFYANSAQLKIGTTDVYTGESIFYGKEDYKEELLKVLRASSSLPFLAPPVEFKDRLLLDGGISASVPIDVATQDGYKKNVVILTRNKGYRKSKSRFHYFVEKKYPQYKGLQKRMKERFVYYNKTMDYLDREEANGNIILIRPLEKLAVGRMERNPQKLSALYVQGYEDAKKAMPAIKQFQF</sequence>
<dbReference type="Pfam" id="PF01734">
    <property type="entry name" value="Patatin"/>
    <property type="match status" value="1"/>
</dbReference>